<dbReference type="AlphaFoldDB" id="A0A223NU12"/>
<evidence type="ECO:0000256" key="6">
    <source>
        <dbReference type="SAM" id="Phobius"/>
    </source>
</evidence>
<feature type="transmembrane region" description="Helical" evidence="6">
    <location>
        <begin position="329"/>
        <end position="355"/>
    </location>
</feature>
<evidence type="ECO:0000313" key="10">
    <source>
        <dbReference type="Proteomes" id="UP000215002"/>
    </source>
</evidence>
<dbReference type="PANTHER" id="PTHR30572">
    <property type="entry name" value="MEMBRANE COMPONENT OF TRANSPORTER-RELATED"/>
    <property type="match status" value="1"/>
</dbReference>
<feature type="domain" description="MacB-like periplasmic core" evidence="8">
    <location>
        <begin position="431"/>
        <end position="643"/>
    </location>
</feature>
<evidence type="ECO:0000259" key="8">
    <source>
        <dbReference type="Pfam" id="PF12704"/>
    </source>
</evidence>
<dbReference type="RefSeq" id="WP_094569517.1">
    <property type="nucleotide sequence ID" value="NZ_CP022743.1"/>
</dbReference>
<dbReference type="PANTHER" id="PTHR30572:SF18">
    <property type="entry name" value="ABC-TYPE MACROLIDE FAMILY EXPORT SYSTEM PERMEASE COMPONENT 2"/>
    <property type="match status" value="1"/>
</dbReference>
<dbReference type="InterPro" id="IPR025857">
    <property type="entry name" value="MacB_PCD"/>
</dbReference>
<dbReference type="Pfam" id="PF12704">
    <property type="entry name" value="MacB_PCD"/>
    <property type="match status" value="2"/>
</dbReference>
<feature type="transmembrane region" description="Helical" evidence="6">
    <location>
        <begin position="282"/>
        <end position="306"/>
    </location>
</feature>
<evidence type="ECO:0000256" key="4">
    <source>
        <dbReference type="ARBA" id="ARBA00022989"/>
    </source>
</evidence>
<evidence type="ECO:0008006" key="11">
    <source>
        <dbReference type="Google" id="ProtNLM"/>
    </source>
</evidence>
<evidence type="ECO:0000256" key="5">
    <source>
        <dbReference type="ARBA" id="ARBA00023136"/>
    </source>
</evidence>
<keyword evidence="3 6" id="KW-0812">Transmembrane</keyword>
<keyword evidence="5 6" id="KW-0472">Membrane</keyword>
<dbReference type="OrthoDB" id="1451596at2"/>
<accession>A0A223NU12</accession>
<feature type="domain" description="MacB-like periplasmic core" evidence="8">
    <location>
        <begin position="21"/>
        <end position="245"/>
    </location>
</feature>
<evidence type="ECO:0000256" key="2">
    <source>
        <dbReference type="ARBA" id="ARBA00022475"/>
    </source>
</evidence>
<keyword evidence="10" id="KW-1185">Reference proteome</keyword>
<sequence length="802" mass="88509">MLQNYFTMAWRSLLKNKGFAVINIFGLSVGIAFTLLIGAYVWGELRVNQSLKNADNQYILQSRWKDPNLGFELGTIAQLPKTLKEVYPTLVANYYHWDGVTSNVSKGDKHFRESIQVGDSTLLKMYGFALQRGNAETAFNDPFSAVITPSLAIKYFGSTDVVGQTLTIENFSGSKHDFTISGVLDEPARNSVTSVNDNNHSNIFLPEKASVFLGRNLTGWNNTSLVGYIELQKGVTPAQLEAPMRHLIKENAPQQISDNLTPYLVPLKSYYRQANGGTVNKMIYTLSFIAFFILLMAVINFVNICIGRSSSRMKEMGIRKVLGGLRKQLIWQFLIESTLLVLMATFIAMALYLLARPYLSDVLGKPITGLFAFPWYFYLLPFVFAVFVGLLAGIYPALVLSALKSVDSLKGKLTTVKDSVLFRKALVAFQFGTAALVFIGAIIISQQVDLFFGKDLGFKKDYIVYAQVPRDWSKKGVQKMEAIRYQLAQTPSVSSVALSWEIPDGGNGGPTQIYRQGTDPKQALTTQGLSADNQYALTYNIPMLAGSFFSPVYSAIDSAKVVINETASKALGYKDAGDAVGKQVNVAGITTPFIISGVTKDFHFGSMQESIKPVTFLNVNFTAYYRFFSVKLKPGDAQKSIAALQQKWSSLMPDAPFEYHFLDEALTHIYQTEIQLKKASYIAGLLAIVIVLLGVLGLVSLSIQKRTREIGIRKVLGASVVGIINLFLKDFLAIVIIAGIISCPLAYLIMHSWLNGYAYRISITGYPFIIAIATISLLTVVLITLQTIKAAISNPVKSLRTE</sequence>
<dbReference type="Pfam" id="PF02687">
    <property type="entry name" value="FtsX"/>
    <property type="match status" value="2"/>
</dbReference>
<dbReference type="InterPro" id="IPR050250">
    <property type="entry name" value="Macrolide_Exporter_MacB"/>
</dbReference>
<keyword evidence="2" id="KW-1003">Cell membrane</keyword>
<dbReference type="InterPro" id="IPR003838">
    <property type="entry name" value="ABC3_permease_C"/>
</dbReference>
<feature type="transmembrane region" description="Helical" evidence="6">
    <location>
        <begin position="375"/>
        <end position="400"/>
    </location>
</feature>
<evidence type="ECO:0000256" key="1">
    <source>
        <dbReference type="ARBA" id="ARBA00004651"/>
    </source>
</evidence>
<evidence type="ECO:0000313" key="9">
    <source>
        <dbReference type="EMBL" id="ASU32991.1"/>
    </source>
</evidence>
<feature type="transmembrane region" description="Helical" evidence="6">
    <location>
        <begin position="20"/>
        <end position="42"/>
    </location>
</feature>
<dbReference type="EMBL" id="CP022743">
    <property type="protein sequence ID" value="ASU32991.1"/>
    <property type="molecule type" value="Genomic_DNA"/>
</dbReference>
<dbReference type="GO" id="GO:0005886">
    <property type="term" value="C:plasma membrane"/>
    <property type="evidence" value="ECO:0007669"/>
    <property type="project" value="UniProtKB-SubCell"/>
</dbReference>
<feature type="domain" description="ABC3 transporter permease C-terminal" evidence="7">
    <location>
        <begin position="682"/>
        <end position="795"/>
    </location>
</feature>
<feature type="domain" description="ABC3 transporter permease C-terminal" evidence="7">
    <location>
        <begin position="288"/>
        <end position="401"/>
    </location>
</feature>
<dbReference type="GO" id="GO:0022857">
    <property type="term" value="F:transmembrane transporter activity"/>
    <property type="evidence" value="ECO:0007669"/>
    <property type="project" value="TreeGrafter"/>
</dbReference>
<evidence type="ECO:0000256" key="3">
    <source>
        <dbReference type="ARBA" id="ARBA00022692"/>
    </source>
</evidence>
<comment type="subcellular location">
    <subcellularLocation>
        <location evidence="1">Cell membrane</location>
        <topology evidence="1">Multi-pass membrane protein</topology>
    </subcellularLocation>
</comment>
<evidence type="ECO:0000259" key="7">
    <source>
        <dbReference type="Pfam" id="PF02687"/>
    </source>
</evidence>
<keyword evidence="4 6" id="KW-1133">Transmembrane helix</keyword>
<name>A0A223NU12_9SPHI</name>
<feature type="transmembrane region" description="Helical" evidence="6">
    <location>
        <begin position="768"/>
        <end position="792"/>
    </location>
</feature>
<feature type="transmembrane region" description="Helical" evidence="6">
    <location>
        <begin position="421"/>
        <end position="444"/>
    </location>
</feature>
<dbReference type="KEGG" id="muc:MuYL_1091"/>
<organism evidence="9 10">
    <name type="scientific">Mucilaginibacter xinganensis</name>
    <dbReference type="NCBI Taxonomy" id="1234841"/>
    <lineage>
        <taxon>Bacteria</taxon>
        <taxon>Pseudomonadati</taxon>
        <taxon>Bacteroidota</taxon>
        <taxon>Sphingobacteriia</taxon>
        <taxon>Sphingobacteriales</taxon>
        <taxon>Sphingobacteriaceae</taxon>
        <taxon>Mucilaginibacter</taxon>
    </lineage>
</organism>
<dbReference type="Proteomes" id="UP000215002">
    <property type="component" value="Chromosome"/>
</dbReference>
<protein>
    <recommendedName>
        <fullName evidence="11">ABC transporter permease</fullName>
    </recommendedName>
</protein>
<reference evidence="9 10" key="1">
    <citation type="submission" date="2017-08" db="EMBL/GenBank/DDBJ databases">
        <title>Complete genome sequence of Mucilaginibacter sp. strain BJC16-A31.</title>
        <authorList>
            <consortium name="Henan University of Science and Technology"/>
            <person name="You X."/>
        </authorList>
    </citation>
    <scope>NUCLEOTIDE SEQUENCE [LARGE SCALE GENOMIC DNA]</scope>
    <source>
        <strain evidence="9 10">BJC16-A31</strain>
    </source>
</reference>
<feature type="transmembrane region" description="Helical" evidence="6">
    <location>
        <begin position="681"/>
        <end position="703"/>
    </location>
</feature>
<feature type="transmembrane region" description="Helical" evidence="6">
    <location>
        <begin position="715"/>
        <end position="748"/>
    </location>
</feature>
<gene>
    <name evidence="9" type="ORF">MuYL_1091</name>
</gene>
<proteinExistence type="predicted"/>